<dbReference type="OrthoDB" id="544685at2759"/>
<dbReference type="PANTHER" id="PTHR31618:SF8">
    <property type="entry name" value="MECHANOSENSITIVE ION CHANNEL PROTEIN"/>
    <property type="match status" value="1"/>
</dbReference>
<dbReference type="PANTHER" id="PTHR31618">
    <property type="entry name" value="MECHANOSENSITIVE ION CHANNEL PROTEIN 5"/>
    <property type="match status" value="1"/>
</dbReference>
<dbReference type="InterPro" id="IPR010920">
    <property type="entry name" value="LSM_dom_sf"/>
</dbReference>
<dbReference type="InterPro" id="IPR023408">
    <property type="entry name" value="MscS_beta-dom_sf"/>
</dbReference>
<feature type="transmembrane region" description="Helical" evidence="10">
    <location>
        <begin position="245"/>
        <end position="271"/>
    </location>
</feature>
<feature type="compositionally biased region" description="Gly residues" evidence="9">
    <location>
        <begin position="48"/>
        <end position="57"/>
    </location>
</feature>
<reference evidence="12 13" key="1">
    <citation type="submission" date="2019-09" db="EMBL/GenBank/DDBJ databases">
        <title>A chromosome-level genome assembly of the Chinese tupelo Nyssa sinensis.</title>
        <authorList>
            <person name="Yang X."/>
            <person name="Kang M."/>
            <person name="Yang Y."/>
            <person name="Xiong H."/>
            <person name="Wang M."/>
            <person name="Zhang Z."/>
            <person name="Wang Z."/>
            <person name="Wu H."/>
            <person name="Ma T."/>
            <person name="Liu J."/>
            <person name="Xi Z."/>
        </authorList>
    </citation>
    <scope>NUCLEOTIDE SEQUENCE [LARGE SCALE GENOMIC DNA]</scope>
    <source>
        <strain evidence="12">J267</strain>
        <tissue evidence="12">Leaf</tissue>
    </source>
</reference>
<evidence type="ECO:0000256" key="1">
    <source>
        <dbReference type="ARBA" id="ARBA00004141"/>
    </source>
</evidence>
<dbReference type="InterPro" id="IPR006685">
    <property type="entry name" value="MscS_channel_2nd"/>
</dbReference>
<dbReference type="AlphaFoldDB" id="A0A5J5B5C6"/>
<organism evidence="12 13">
    <name type="scientific">Nyssa sinensis</name>
    <dbReference type="NCBI Taxonomy" id="561372"/>
    <lineage>
        <taxon>Eukaryota</taxon>
        <taxon>Viridiplantae</taxon>
        <taxon>Streptophyta</taxon>
        <taxon>Embryophyta</taxon>
        <taxon>Tracheophyta</taxon>
        <taxon>Spermatophyta</taxon>
        <taxon>Magnoliopsida</taxon>
        <taxon>eudicotyledons</taxon>
        <taxon>Gunneridae</taxon>
        <taxon>Pentapetalae</taxon>
        <taxon>asterids</taxon>
        <taxon>Cornales</taxon>
        <taxon>Nyssaceae</taxon>
        <taxon>Nyssa</taxon>
    </lineage>
</organism>
<feature type="transmembrane region" description="Helical" evidence="10">
    <location>
        <begin position="277"/>
        <end position="300"/>
    </location>
</feature>
<evidence type="ECO:0000313" key="13">
    <source>
        <dbReference type="Proteomes" id="UP000325577"/>
    </source>
</evidence>
<dbReference type="EMBL" id="CM018038">
    <property type="protein sequence ID" value="KAA8537456.1"/>
    <property type="molecule type" value="Genomic_DNA"/>
</dbReference>
<evidence type="ECO:0000256" key="6">
    <source>
        <dbReference type="ARBA" id="ARBA00023065"/>
    </source>
</evidence>
<evidence type="ECO:0000256" key="4">
    <source>
        <dbReference type="ARBA" id="ARBA00022692"/>
    </source>
</evidence>
<evidence type="ECO:0000256" key="5">
    <source>
        <dbReference type="ARBA" id="ARBA00022989"/>
    </source>
</evidence>
<proteinExistence type="inferred from homology"/>
<evidence type="ECO:0000313" key="12">
    <source>
        <dbReference type="EMBL" id="KAA8537456.1"/>
    </source>
</evidence>
<keyword evidence="7 10" id="KW-0472">Membrane</keyword>
<feature type="compositionally biased region" description="Basic and acidic residues" evidence="9">
    <location>
        <begin position="75"/>
        <end position="88"/>
    </location>
</feature>
<dbReference type="Pfam" id="PF00924">
    <property type="entry name" value="MS_channel_2nd"/>
    <property type="match status" value="1"/>
</dbReference>
<feature type="domain" description="Mechanosensitive ion channel MscS" evidence="11">
    <location>
        <begin position="296"/>
        <end position="348"/>
    </location>
</feature>
<dbReference type="GO" id="GO:0050982">
    <property type="term" value="P:detection of mechanical stimulus"/>
    <property type="evidence" value="ECO:0007669"/>
    <property type="project" value="UniProtKB-ARBA"/>
</dbReference>
<dbReference type="SUPFAM" id="SSF50182">
    <property type="entry name" value="Sm-like ribonucleoproteins"/>
    <property type="match status" value="1"/>
</dbReference>
<evidence type="ECO:0000259" key="11">
    <source>
        <dbReference type="Pfam" id="PF00924"/>
    </source>
</evidence>
<gene>
    <name evidence="12" type="ORF">F0562_026857</name>
</gene>
<keyword evidence="8" id="KW-0407">Ion channel</keyword>
<feature type="region of interest" description="Disordered" evidence="9">
    <location>
        <begin position="1"/>
        <end position="96"/>
    </location>
</feature>
<evidence type="ECO:0000256" key="10">
    <source>
        <dbReference type="SAM" id="Phobius"/>
    </source>
</evidence>
<protein>
    <recommendedName>
        <fullName evidence="11">Mechanosensitive ion channel MscS domain-containing protein</fullName>
    </recommendedName>
</protein>
<evidence type="ECO:0000256" key="7">
    <source>
        <dbReference type="ARBA" id="ARBA00023136"/>
    </source>
</evidence>
<dbReference type="Gene3D" id="2.30.30.60">
    <property type="match status" value="1"/>
</dbReference>
<comment type="subcellular location">
    <subcellularLocation>
        <location evidence="1">Membrane</location>
        <topology evidence="1">Multi-pass membrane protein</topology>
    </subcellularLocation>
</comment>
<accession>A0A5J5B5C6</accession>
<sequence length="350" mass="39712">MAQSTEKEFVVKFGDEVGNGSGLVRKINDPTRRWNKEFSEQSSHPKEGGGGGGGGDIEGCREDVDDDDGELEEQSEQKEERVMEEAKKNPKLLKPISKRQDERITIERLHKLNRKTVSAMRMKRLISIVQSGVLNSLDEHLAKSADEDESSLRIRDEYEAKAAAKKIFKNVARRGSKYIHMEDLKHFMNEVDTLKIMHLFEEVIESQGISKPSLTKWVVDALKERRSLALSLDDTKTAVDELHHLLDVLVAVIIVVIWLFIFGLAVTHVLVLVSSQLLLVVFIFGNTCKTIFEAIIFLFVMHPYDVGDHCEVGGVQMIVEEMNILTTVFRRYDNQIIIYPNSILATTPYQ</sequence>
<keyword evidence="5 10" id="KW-1133">Transmembrane helix</keyword>
<dbReference type="GO" id="GO:0008381">
    <property type="term" value="F:mechanosensitive monoatomic ion channel activity"/>
    <property type="evidence" value="ECO:0007669"/>
    <property type="project" value="TreeGrafter"/>
</dbReference>
<feature type="compositionally biased region" description="Basic and acidic residues" evidence="9">
    <location>
        <begin position="1"/>
        <end position="15"/>
    </location>
</feature>
<evidence type="ECO:0000256" key="9">
    <source>
        <dbReference type="SAM" id="MobiDB-lite"/>
    </source>
</evidence>
<dbReference type="InterPro" id="IPR016688">
    <property type="entry name" value="MscS-like_plants/fungi"/>
</dbReference>
<name>A0A5J5B5C6_9ASTE</name>
<feature type="compositionally biased region" description="Acidic residues" evidence="9">
    <location>
        <begin position="63"/>
        <end position="74"/>
    </location>
</feature>
<dbReference type="GO" id="GO:0006820">
    <property type="term" value="P:monoatomic anion transport"/>
    <property type="evidence" value="ECO:0007669"/>
    <property type="project" value="TreeGrafter"/>
</dbReference>
<keyword evidence="4 10" id="KW-0812">Transmembrane</keyword>
<feature type="compositionally biased region" description="Basic and acidic residues" evidence="9">
    <location>
        <begin position="26"/>
        <end position="47"/>
    </location>
</feature>
<keyword evidence="3" id="KW-0813">Transport</keyword>
<dbReference type="Proteomes" id="UP000325577">
    <property type="component" value="Linkage Group LG15"/>
</dbReference>
<evidence type="ECO:0000256" key="3">
    <source>
        <dbReference type="ARBA" id="ARBA00022448"/>
    </source>
</evidence>
<keyword evidence="13" id="KW-1185">Reference proteome</keyword>
<comment type="similarity">
    <text evidence="2">Belongs to the MscS (TC 1.A.23) family.</text>
</comment>
<evidence type="ECO:0000256" key="8">
    <source>
        <dbReference type="ARBA" id="ARBA00023303"/>
    </source>
</evidence>
<keyword evidence="6" id="KW-0406">Ion transport</keyword>
<dbReference type="GO" id="GO:0005886">
    <property type="term" value="C:plasma membrane"/>
    <property type="evidence" value="ECO:0007669"/>
    <property type="project" value="UniProtKB-ARBA"/>
</dbReference>
<dbReference type="FunFam" id="2.30.30.60:FF:000003">
    <property type="entry name" value="Predicted mechanosensitive ion channel"/>
    <property type="match status" value="1"/>
</dbReference>
<evidence type="ECO:0000256" key="2">
    <source>
        <dbReference type="ARBA" id="ARBA00008017"/>
    </source>
</evidence>